<keyword evidence="4 7" id="KW-1133">Transmembrane helix</keyword>
<comment type="caution">
    <text evidence="8">The sequence shown here is derived from an EMBL/GenBank/DDBJ whole genome shotgun (WGS) entry which is preliminary data.</text>
</comment>
<comment type="similarity">
    <text evidence="2 7">Belongs to the tetraspanin (TM4SF) family.</text>
</comment>
<feature type="transmembrane region" description="Helical" evidence="7">
    <location>
        <begin position="82"/>
        <end position="103"/>
    </location>
</feature>
<dbReference type="EMBL" id="CADEBC010000483">
    <property type="protein sequence ID" value="CAB3234656.1"/>
    <property type="molecule type" value="Genomic_DNA"/>
</dbReference>
<dbReference type="PIRSF" id="PIRSF002419">
    <property type="entry name" value="Tetraspanin"/>
    <property type="match status" value="1"/>
</dbReference>
<evidence type="ECO:0000256" key="6">
    <source>
        <dbReference type="PIRSR" id="PIRSR002419-1"/>
    </source>
</evidence>
<dbReference type="InterPro" id="IPR000301">
    <property type="entry name" value="Tetraspanin_animals"/>
</dbReference>
<dbReference type="Pfam" id="PF00335">
    <property type="entry name" value="Tetraspanin"/>
    <property type="match status" value="1"/>
</dbReference>
<comment type="subcellular location">
    <subcellularLocation>
        <location evidence="1 7">Membrane</location>
        <topology evidence="1 7">Multi-pass membrane protein</topology>
    </subcellularLocation>
</comment>
<evidence type="ECO:0000256" key="2">
    <source>
        <dbReference type="ARBA" id="ARBA00006840"/>
    </source>
</evidence>
<gene>
    <name evidence="8" type="ORF">APLA_LOCUS5714</name>
</gene>
<evidence type="ECO:0000256" key="5">
    <source>
        <dbReference type="ARBA" id="ARBA00023136"/>
    </source>
</evidence>
<feature type="transmembrane region" description="Helical" evidence="7">
    <location>
        <begin position="12"/>
        <end position="33"/>
    </location>
</feature>
<keyword evidence="6" id="KW-1015">Disulfide bond</keyword>
<dbReference type="OrthoDB" id="71600at2759"/>
<accession>A0A8S0ZMX0</accession>
<evidence type="ECO:0000256" key="4">
    <source>
        <dbReference type="ARBA" id="ARBA00022989"/>
    </source>
</evidence>
<dbReference type="InterPro" id="IPR018499">
    <property type="entry name" value="Tetraspanin/Peripherin"/>
</dbReference>
<keyword evidence="9" id="KW-1185">Reference proteome</keyword>
<keyword evidence="5 7" id="KW-0472">Membrane</keyword>
<dbReference type="AlphaFoldDB" id="A0A8S0ZMX0"/>
<evidence type="ECO:0000256" key="7">
    <source>
        <dbReference type="RuleBase" id="RU361218"/>
    </source>
</evidence>
<feature type="transmembrane region" description="Helical" evidence="7">
    <location>
        <begin position="200"/>
        <end position="225"/>
    </location>
</feature>
<evidence type="ECO:0000313" key="9">
    <source>
        <dbReference type="Proteomes" id="UP000494106"/>
    </source>
</evidence>
<reference evidence="8 9" key="1">
    <citation type="submission" date="2020-04" db="EMBL/GenBank/DDBJ databases">
        <authorList>
            <person name="Wallbank WR R."/>
            <person name="Pardo Diaz C."/>
            <person name="Kozak K."/>
            <person name="Martin S."/>
            <person name="Jiggins C."/>
            <person name="Moest M."/>
            <person name="Warren A I."/>
            <person name="Byers J.R.P. K."/>
            <person name="Montejo-Kovacevich G."/>
            <person name="Yen C E."/>
        </authorList>
    </citation>
    <scope>NUCLEOTIDE SEQUENCE [LARGE SCALE GENOMIC DNA]</scope>
</reference>
<dbReference type="Gene3D" id="1.10.1450.10">
    <property type="entry name" value="Tetraspanin"/>
    <property type="match status" value="1"/>
</dbReference>
<sequence length="241" mass="27481">MGRTESTMKYMLCFFNLFIMFLGLVMVVIGVIFQMDWKVVKDVLKAYLTVEPWSFIIIGTLMFVIGIFGFCGPLFNNKITVFTYVIFLLVIIVLEAVIAILLITSQDTKRSIMKFGSDIFEAAPNSYVLRSITNSVQEQFECCGWSGVEDYGLLASFPSLPDSCCRENEPYGYLFQPKCTIWLASPGCKRIIEDTYETKFAHVVAIAVSVACLQIICIVAALFFINFGRERKRSWMPFFFF</sequence>
<dbReference type="PANTHER" id="PTHR19282">
    <property type="entry name" value="TETRASPANIN"/>
    <property type="match status" value="1"/>
</dbReference>
<dbReference type="Proteomes" id="UP000494106">
    <property type="component" value="Unassembled WGS sequence"/>
</dbReference>
<dbReference type="SUPFAM" id="SSF48652">
    <property type="entry name" value="Tetraspanin"/>
    <property type="match status" value="1"/>
</dbReference>
<keyword evidence="3 7" id="KW-0812">Transmembrane</keyword>
<organism evidence="8 9">
    <name type="scientific">Arctia plantaginis</name>
    <name type="common">Wood tiger moth</name>
    <name type="synonym">Phalaena plantaginis</name>
    <dbReference type="NCBI Taxonomy" id="874455"/>
    <lineage>
        <taxon>Eukaryota</taxon>
        <taxon>Metazoa</taxon>
        <taxon>Ecdysozoa</taxon>
        <taxon>Arthropoda</taxon>
        <taxon>Hexapoda</taxon>
        <taxon>Insecta</taxon>
        <taxon>Pterygota</taxon>
        <taxon>Neoptera</taxon>
        <taxon>Endopterygota</taxon>
        <taxon>Lepidoptera</taxon>
        <taxon>Glossata</taxon>
        <taxon>Ditrysia</taxon>
        <taxon>Noctuoidea</taxon>
        <taxon>Erebidae</taxon>
        <taxon>Arctiinae</taxon>
        <taxon>Arctia</taxon>
    </lineage>
</organism>
<dbReference type="GO" id="GO:0005886">
    <property type="term" value="C:plasma membrane"/>
    <property type="evidence" value="ECO:0007669"/>
    <property type="project" value="TreeGrafter"/>
</dbReference>
<feature type="disulfide bond" evidence="6">
    <location>
        <begin position="143"/>
        <end position="165"/>
    </location>
</feature>
<protein>
    <recommendedName>
        <fullName evidence="7">Tetraspanin</fullName>
    </recommendedName>
</protein>
<evidence type="ECO:0000256" key="3">
    <source>
        <dbReference type="ARBA" id="ARBA00022692"/>
    </source>
</evidence>
<evidence type="ECO:0000313" key="8">
    <source>
        <dbReference type="EMBL" id="CAB3234656.1"/>
    </source>
</evidence>
<dbReference type="PRINTS" id="PR00259">
    <property type="entry name" value="TMFOUR"/>
</dbReference>
<dbReference type="PANTHER" id="PTHR19282:SF521">
    <property type="entry name" value="IP01817P-RELATED"/>
    <property type="match status" value="1"/>
</dbReference>
<name>A0A8S0ZMX0_ARCPL</name>
<feature type="transmembrane region" description="Helical" evidence="7">
    <location>
        <begin position="53"/>
        <end position="75"/>
    </location>
</feature>
<proteinExistence type="inferred from homology"/>
<evidence type="ECO:0000256" key="1">
    <source>
        <dbReference type="ARBA" id="ARBA00004141"/>
    </source>
</evidence>
<dbReference type="InterPro" id="IPR008952">
    <property type="entry name" value="Tetraspanin_EC2_sf"/>
</dbReference>